<comment type="caution">
    <text evidence="4">The sequence shown here is derived from an EMBL/GenBank/DDBJ whole genome shotgun (WGS) entry which is preliminary data.</text>
</comment>
<dbReference type="AlphaFoldDB" id="A0A844ZEF3"/>
<evidence type="ECO:0000313" key="4">
    <source>
        <dbReference type="EMBL" id="MXO84139.1"/>
    </source>
</evidence>
<evidence type="ECO:0000259" key="3">
    <source>
        <dbReference type="Pfam" id="PF04024"/>
    </source>
</evidence>
<feature type="region of interest" description="Disordered" evidence="1">
    <location>
        <begin position="1"/>
        <end position="20"/>
    </location>
</feature>
<sequence>MSNLERKPAGGSPQSGGSNGFSLDKRNAKLWGVCSGIANYFNWDPMLVRIGFVAGTLIGFGSLLLVYAAIALIAD</sequence>
<evidence type="ECO:0000256" key="2">
    <source>
        <dbReference type="SAM" id="Phobius"/>
    </source>
</evidence>
<dbReference type="EMBL" id="WTYZ01000001">
    <property type="protein sequence ID" value="MXO84139.1"/>
    <property type="molecule type" value="Genomic_DNA"/>
</dbReference>
<dbReference type="Pfam" id="PF04024">
    <property type="entry name" value="PspC"/>
    <property type="match status" value="1"/>
</dbReference>
<gene>
    <name evidence="4" type="ORF">GRI35_12250</name>
</gene>
<dbReference type="Proteomes" id="UP000460290">
    <property type="component" value="Unassembled WGS sequence"/>
</dbReference>
<dbReference type="InterPro" id="IPR007168">
    <property type="entry name" value="Phageshock_PspC_N"/>
</dbReference>
<evidence type="ECO:0000256" key="1">
    <source>
        <dbReference type="SAM" id="MobiDB-lite"/>
    </source>
</evidence>
<organism evidence="4 5">
    <name type="scientific">Pontixanthobacter aestiaquae</name>
    <dbReference type="NCBI Taxonomy" id="1509367"/>
    <lineage>
        <taxon>Bacteria</taxon>
        <taxon>Pseudomonadati</taxon>
        <taxon>Pseudomonadota</taxon>
        <taxon>Alphaproteobacteria</taxon>
        <taxon>Sphingomonadales</taxon>
        <taxon>Erythrobacteraceae</taxon>
        <taxon>Pontixanthobacter</taxon>
    </lineage>
</organism>
<proteinExistence type="predicted"/>
<name>A0A844ZEF3_9SPHN</name>
<dbReference type="OrthoDB" id="7359894at2"/>
<feature type="transmembrane region" description="Helical" evidence="2">
    <location>
        <begin position="50"/>
        <end position="74"/>
    </location>
</feature>
<keyword evidence="2" id="KW-0472">Membrane</keyword>
<dbReference type="RefSeq" id="WP_160614411.1">
    <property type="nucleotide sequence ID" value="NZ_JAUFQM010000001.1"/>
</dbReference>
<reference evidence="4 5" key="1">
    <citation type="submission" date="2019-12" db="EMBL/GenBank/DDBJ databases">
        <title>Genomic-based taxomic classification of the family Erythrobacteraceae.</title>
        <authorList>
            <person name="Xu L."/>
        </authorList>
    </citation>
    <scope>NUCLEOTIDE SEQUENCE [LARGE SCALE GENOMIC DNA]</scope>
    <source>
        <strain evidence="4 5">KCTC 42006</strain>
    </source>
</reference>
<keyword evidence="2" id="KW-0812">Transmembrane</keyword>
<keyword evidence="2" id="KW-1133">Transmembrane helix</keyword>
<keyword evidence="5" id="KW-1185">Reference proteome</keyword>
<feature type="domain" description="Phage shock protein PspC N-terminal" evidence="3">
    <location>
        <begin position="23"/>
        <end position="74"/>
    </location>
</feature>
<protein>
    <submittedName>
        <fullName evidence="4">PspC domain-containing protein</fullName>
    </submittedName>
</protein>
<accession>A0A844ZEF3</accession>
<evidence type="ECO:0000313" key="5">
    <source>
        <dbReference type="Proteomes" id="UP000460290"/>
    </source>
</evidence>